<accession>A0AAW1QK40</accession>
<feature type="signal peptide" evidence="1">
    <location>
        <begin position="1"/>
        <end position="36"/>
    </location>
</feature>
<comment type="caution">
    <text evidence="2">The sequence shown here is derived from an EMBL/GenBank/DDBJ whole genome shotgun (WGS) entry which is preliminary data.</text>
</comment>
<evidence type="ECO:0000313" key="3">
    <source>
        <dbReference type="Proteomes" id="UP001445335"/>
    </source>
</evidence>
<dbReference type="PANTHER" id="PTHR22925:SF3">
    <property type="entry name" value="GLYCOSYL HYDROLASE FAMILY PROTEIN 43"/>
    <property type="match status" value="1"/>
</dbReference>
<feature type="chain" id="PRO_5043688121" evidence="1">
    <location>
        <begin position="37"/>
        <end position="356"/>
    </location>
</feature>
<dbReference type="AlphaFoldDB" id="A0AAW1QK40"/>
<gene>
    <name evidence="2" type="ORF">WJX81_007845</name>
</gene>
<evidence type="ECO:0000313" key="2">
    <source>
        <dbReference type="EMBL" id="KAK9821806.1"/>
    </source>
</evidence>
<dbReference type="InterPro" id="IPR023296">
    <property type="entry name" value="Glyco_hydro_beta-prop_sf"/>
</dbReference>
<dbReference type="PROSITE" id="PS51257">
    <property type="entry name" value="PROKAR_LIPOPROTEIN"/>
    <property type="match status" value="1"/>
</dbReference>
<reference evidence="2 3" key="1">
    <citation type="journal article" date="2024" name="Nat. Commun.">
        <title>Phylogenomics reveals the evolutionary origins of lichenization in chlorophyte algae.</title>
        <authorList>
            <person name="Puginier C."/>
            <person name="Libourel C."/>
            <person name="Otte J."/>
            <person name="Skaloud P."/>
            <person name="Haon M."/>
            <person name="Grisel S."/>
            <person name="Petersen M."/>
            <person name="Berrin J.G."/>
            <person name="Delaux P.M."/>
            <person name="Dal Grande F."/>
            <person name="Keller J."/>
        </authorList>
    </citation>
    <scope>NUCLEOTIDE SEQUENCE [LARGE SCALE GENOMIC DNA]</scope>
    <source>
        <strain evidence="2 3">SAG 245.80</strain>
    </source>
</reference>
<proteinExistence type="predicted"/>
<evidence type="ECO:0000256" key="1">
    <source>
        <dbReference type="SAM" id="SignalP"/>
    </source>
</evidence>
<dbReference type="Gene3D" id="2.115.10.20">
    <property type="entry name" value="Glycosyl hydrolase domain, family 43"/>
    <property type="match status" value="1"/>
</dbReference>
<dbReference type="Proteomes" id="UP001445335">
    <property type="component" value="Unassembled WGS sequence"/>
</dbReference>
<keyword evidence="1" id="KW-0732">Signal</keyword>
<name>A0AAW1QK40_9CHLO</name>
<dbReference type="PANTHER" id="PTHR22925">
    <property type="entry name" value="GLYCOSYL HYDROLASE 43 FAMILY MEMBER"/>
    <property type="match status" value="1"/>
</dbReference>
<protein>
    <submittedName>
        <fullName evidence="2">Uncharacterized protein</fullName>
    </submittedName>
</protein>
<sequence>MWGEREATRARWMVRCRWSPVFAAALVLSCAWCAHAAPSPEDTLFIPGTVPYDTKGNKVEAHGGGMLQANGLYYWVGEGAKYSASIISKSINLYSSPDLATWTFEGAILTGDQIKGMPFPAPYRIERPKILWNAQTQHYVLFFHCDTPEFAYPAVGIARSQNITGPYTWVRVFKPDGEDSYDMTAYVDTDGTGYLIRSVGNVFLGISALTSDFLDTTGICSWGPRGEGPALFRAGDMSYMLMSGLTGWSPNPAALVSTVAPRLCGAWWVRQPNPATTEGGNTTFNSQSTAVLPLKLGDGSTLFIYMGDRWNFQGPGSTYNASYVWLPLLPRSGGQGFQILNGPFKDPNVYTDGRRP</sequence>
<organism evidence="2 3">
    <name type="scientific">Elliptochloris bilobata</name>
    <dbReference type="NCBI Taxonomy" id="381761"/>
    <lineage>
        <taxon>Eukaryota</taxon>
        <taxon>Viridiplantae</taxon>
        <taxon>Chlorophyta</taxon>
        <taxon>core chlorophytes</taxon>
        <taxon>Trebouxiophyceae</taxon>
        <taxon>Trebouxiophyceae incertae sedis</taxon>
        <taxon>Elliptochloris clade</taxon>
        <taxon>Elliptochloris</taxon>
    </lineage>
</organism>
<dbReference type="EMBL" id="JALJOU010000096">
    <property type="protein sequence ID" value="KAK9821806.1"/>
    <property type="molecule type" value="Genomic_DNA"/>
</dbReference>
<keyword evidence="3" id="KW-1185">Reference proteome</keyword>
<dbReference type="SUPFAM" id="SSF75005">
    <property type="entry name" value="Arabinanase/levansucrase/invertase"/>
    <property type="match status" value="1"/>
</dbReference>